<dbReference type="AlphaFoldDB" id="A0A6P8HSE6"/>
<organism evidence="3 4">
    <name type="scientific">Actinia tenebrosa</name>
    <name type="common">Australian red waratah sea anemone</name>
    <dbReference type="NCBI Taxonomy" id="6105"/>
    <lineage>
        <taxon>Eukaryota</taxon>
        <taxon>Metazoa</taxon>
        <taxon>Cnidaria</taxon>
        <taxon>Anthozoa</taxon>
        <taxon>Hexacorallia</taxon>
        <taxon>Actiniaria</taxon>
        <taxon>Actiniidae</taxon>
        <taxon>Actinia</taxon>
    </lineage>
</organism>
<feature type="transmembrane region" description="Helical" evidence="2">
    <location>
        <begin position="133"/>
        <end position="153"/>
    </location>
</feature>
<reference evidence="4" key="1">
    <citation type="submission" date="2025-08" db="UniProtKB">
        <authorList>
            <consortium name="RefSeq"/>
        </authorList>
    </citation>
    <scope>IDENTIFICATION</scope>
</reference>
<gene>
    <name evidence="4" type="primary">LOC116295591</name>
</gene>
<evidence type="ECO:0000256" key="1">
    <source>
        <dbReference type="SAM" id="MobiDB-lite"/>
    </source>
</evidence>
<accession>A0A6P8HSE6</accession>
<proteinExistence type="predicted"/>
<name>A0A6P8HSE6_ACTTE</name>
<keyword evidence="2" id="KW-1133">Transmembrane helix</keyword>
<dbReference type="RefSeq" id="XP_031559304.1">
    <property type="nucleotide sequence ID" value="XM_031703444.1"/>
</dbReference>
<evidence type="ECO:0000256" key="2">
    <source>
        <dbReference type="SAM" id="Phobius"/>
    </source>
</evidence>
<feature type="transmembrane region" description="Helical" evidence="2">
    <location>
        <begin position="66"/>
        <end position="85"/>
    </location>
</feature>
<dbReference type="KEGG" id="aten:116295591"/>
<feature type="non-terminal residue" evidence="4">
    <location>
        <position position="268"/>
    </location>
</feature>
<dbReference type="OrthoDB" id="10309229at2759"/>
<dbReference type="Proteomes" id="UP000515163">
    <property type="component" value="Unplaced"/>
</dbReference>
<dbReference type="GeneID" id="116295591"/>
<keyword evidence="3" id="KW-1185">Reference proteome</keyword>
<feature type="transmembrane region" description="Helical" evidence="2">
    <location>
        <begin position="37"/>
        <end position="60"/>
    </location>
</feature>
<evidence type="ECO:0000313" key="4">
    <source>
        <dbReference type="RefSeq" id="XP_031559304.1"/>
    </source>
</evidence>
<protein>
    <submittedName>
        <fullName evidence="4">Uncharacterized protein LOC116295591</fullName>
    </submittedName>
</protein>
<keyword evidence="2" id="KW-0812">Transmembrane</keyword>
<evidence type="ECO:0000313" key="3">
    <source>
        <dbReference type="Proteomes" id="UP000515163"/>
    </source>
</evidence>
<sequence>MQELPQPVLPEPVQMQEGQGTPNTEVANQPYEKGARWLKCATVIVCIVNFFYIVGIAVLIGILKGWYYSIHCFIISLLCLLSFVSTVKAKTKLEIKIACWLSCSNLVLVLMTSFTLLTRQAYYHSSHLFDAKWVVFSLQASIIPLLAGILVMYECSIKELYKDRFILMRAVLDFADIWEMASYLSQNKPPFLKEESPLEIAMQFFCSSSFTVFSLLIYKNITHEALKLVFKNKDQPASQQDKVNHVLVQNYLQSYYSKVAIQTSQFYQ</sequence>
<feature type="region of interest" description="Disordered" evidence="1">
    <location>
        <begin position="1"/>
        <end position="23"/>
    </location>
</feature>
<keyword evidence="2" id="KW-0472">Membrane</keyword>
<dbReference type="InParanoid" id="A0A6P8HSE6"/>
<feature type="transmembrane region" description="Helical" evidence="2">
    <location>
        <begin position="97"/>
        <end position="117"/>
    </location>
</feature>